<dbReference type="AlphaFoldDB" id="A0A498I4B1"/>
<sequence length="127" mass="14736">MPLSKNTIGIDTVISEKLFDEFKNARSIAEKMYLTFIEMMTHAHNTLNRECLILGQTNKMLNNEIEKLLRKVEIQWKNNNAQNAEIINSLKINDYLNDLEESHSNVAEMEPSPISYLNAFDNNFQKT</sequence>
<protein>
    <submittedName>
        <fullName evidence="1">Uncharacterized protein</fullName>
    </submittedName>
</protein>
<organism evidence="1 2">
    <name type="scientific">Malus domestica</name>
    <name type="common">Apple</name>
    <name type="synonym">Pyrus malus</name>
    <dbReference type="NCBI Taxonomy" id="3750"/>
    <lineage>
        <taxon>Eukaryota</taxon>
        <taxon>Viridiplantae</taxon>
        <taxon>Streptophyta</taxon>
        <taxon>Embryophyta</taxon>
        <taxon>Tracheophyta</taxon>
        <taxon>Spermatophyta</taxon>
        <taxon>Magnoliopsida</taxon>
        <taxon>eudicotyledons</taxon>
        <taxon>Gunneridae</taxon>
        <taxon>Pentapetalae</taxon>
        <taxon>rosids</taxon>
        <taxon>fabids</taxon>
        <taxon>Rosales</taxon>
        <taxon>Rosaceae</taxon>
        <taxon>Amygdaloideae</taxon>
        <taxon>Maleae</taxon>
        <taxon>Malus</taxon>
    </lineage>
</organism>
<dbReference type="Proteomes" id="UP000290289">
    <property type="component" value="Chromosome 14"/>
</dbReference>
<evidence type="ECO:0000313" key="2">
    <source>
        <dbReference type="Proteomes" id="UP000290289"/>
    </source>
</evidence>
<dbReference type="EMBL" id="RDQH01000340">
    <property type="protein sequence ID" value="RXH76925.1"/>
    <property type="molecule type" value="Genomic_DNA"/>
</dbReference>
<gene>
    <name evidence="1" type="ORF">DVH24_019813</name>
</gene>
<reference evidence="1 2" key="1">
    <citation type="submission" date="2018-10" db="EMBL/GenBank/DDBJ databases">
        <title>A high-quality apple genome assembly.</title>
        <authorList>
            <person name="Hu J."/>
        </authorList>
    </citation>
    <scope>NUCLEOTIDE SEQUENCE [LARGE SCALE GENOMIC DNA]</scope>
    <source>
        <strain evidence="2">cv. HFTH1</strain>
        <tissue evidence="1">Young leaf</tissue>
    </source>
</reference>
<evidence type="ECO:0000313" key="1">
    <source>
        <dbReference type="EMBL" id="RXH76925.1"/>
    </source>
</evidence>
<name>A0A498I4B1_MALDO</name>
<keyword evidence="2" id="KW-1185">Reference proteome</keyword>
<proteinExistence type="predicted"/>
<accession>A0A498I4B1</accession>
<comment type="caution">
    <text evidence="1">The sequence shown here is derived from an EMBL/GenBank/DDBJ whole genome shotgun (WGS) entry which is preliminary data.</text>
</comment>